<evidence type="ECO:0000313" key="11">
    <source>
        <dbReference type="Proteomes" id="UP000279331"/>
    </source>
</evidence>
<dbReference type="GO" id="GO:0034480">
    <property type="term" value="F:phosphatidylcholine phospholipase C activity"/>
    <property type="evidence" value="ECO:0007669"/>
    <property type="project" value="UniProtKB-EC"/>
</dbReference>
<dbReference type="EMBL" id="UPHL01000167">
    <property type="protein sequence ID" value="VAZ86712.1"/>
    <property type="molecule type" value="Genomic_DNA"/>
</dbReference>
<accession>A0AB38V1D3</accession>
<keyword evidence="7 10" id="KW-0378">Hydrolase</keyword>
<gene>
    <name evidence="10" type="primary">plcA_3</name>
    <name evidence="10" type="ORF">LAUMK42_05565</name>
</gene>
<reference evidence="10 11" key="1">
    <citation type="submission" date="2018-09" db="EMBL/GenBank/DDBJ databases">
        <authorList>
            <person name="Tagini F."/>
        </authorList>
    </citation>
    <scope>NUCLEOTIDE SEQUENCE [LARGE SCALE GENOMIC DNA]</scope>
    <source>
        <strain evidence="10 11">MK42</strain>
    </source>
</reference>
<proteinExistence type="inferred from homology"/>
<dbReference type="InterPro" id="IPR017850">
    <property type="entry name" value="Alkaline_phosphatase_core_sf"/>
</dbReference>
<evidence type="ECO:0000256" key="5">
    <source>
        <dbReference type="ARBA" id="ARBA00022525"/>
    </source>
</evidence>
<dbReference type="PANTHER" id="PTHR31956:SF1">
    <property type="entry name" value="NON-SPECIFIC PHOSPHOLIPASE C1"/>
    <property type="match status" value="1"/>
</dbReference>
<comment type="catalytic activity">
    <reaction evidence="9">
        <text>a 1,2-diacyl-sn-glycero-3-phosphocholine + H2O = phosphocholine + a 1,2-diacyl-sn-glycerol + H(+)</text>
        <dbReference type="Rhea" id="RHEA:10604"/>
        <dbReference type="ChEBI" id="CHEBI:15377"/>
        <dbReference type="ChEBI" id="CHEBI:15378"/>
        <dbReference type="ChEBI" id="CHEBI:17815"/>
        <dbReference type="ChEBI" id="CHEBI:57643"/>
        <dbReference type="ChEBI" id="CHEBI:295975"/>
        <dbReference type="EC" id="3.1.4.3"/>
    </reaction>
    <physiologicalReaction direction="left-to-right" evidence="9">
        <dbReference type="Rhea" id="RHEA:10605"/>
    </physiologicalReaction>
</comment>
<keyword evidence="4" id="KW-0134">Cell wall</keyword>
<dbReference type="FunFam" id="3.40.720.10:FF:000034">
    <property type="entry name" value="Membrane-associated phospholipase C"/>
    <property type="match status" value="1"/>
</dbReference>
<evidence type="ECO:0000256" key="2">
    <source>
        <dbReference type="ARBA" id="ARBA00009717"/>
    </source>
</evidence>
<evidence type="ECO:0000256" key="1">
    <source>
        <dbReference type="ARBA" id="ARBA00004191"/>
    </source>
</evidence>
<evidence type="ECO:0000256" key="9">
    <source>
        <dbReference type="ARBA" id="ARBA00048421"/>
    </source>
</evidence>
<dbReference type="FunFam" id="3.40.720.10:FF:000036">
    <property type="entry name" value="Membrane-associated phospholipase C"/>
    <property type="match status" value="1"/>
</dbReference>
<dbReference type="InterPro" id="IPR006311">
    <property type="entry name" value="TAT_signal"/>
</dbReference>
<dbReference type="EC" id="3.1.4.3" evidence="3"/>
<dbReference type="Proteomes" id="UP000279331">
    <property type="component" value="Unassembled WGS sequence"/>
</dbReference>
<evidence type="ECO:0000256" key="7">
    <source>
        <dbReference type="ARBA" id="ARBA00022801"/>
    </source>
</evidence>
<evidence type="ECO:0000256" key="4">
    <source>
        <dbReference type="ARBA" id="ARBA00022512"/>
    </source>
</evidence>
<evidence type="ECO:0000256" key="8">
    <source>
        <dbReference type="ARBA" id="ARBA00023026"/>
    </source>
</evidence>
<comment type="subcellular location">
    <subcellularLocation>
        <location evidence="1">Secreted</location>
        <location evidence="1">Cell wall</location>
    </subcellularLocation>
</comment>
<keyword evidence="6" id="KW-0732">Signal</keyword>
<evidence type="ECO:0000313" key="10">
    <source>
        <dbReference type="EMBL" id="VAZ86712.1"/>
    </source>
</evidence>
<dbReference type="PANTHER" id="PTHR31956">
    <property type="entry name" value="NON-SPECIFIC PHOSPHOLIPASE C4-RELATED"/>
    <property type="match status" value="1"/>
</dbReference>
<sequence>MMRKTSVDRMSRREFLANLTAATSAGAFMSLAGPVIEKAYGAGPCSGHLTDIEHIVLLMQENRSFDHYFGTVSDVDGFSAPSPLFQQKGWNPQTQSLDPAGITLPFRLDTTRPPLLNGACINDPDHGWITMHQSWNGGANDNWLPAQARTRSVANVPAVMGYHTRQDIPVHYLLADTFTLCDKYFCSVLGPTFSNRLYWLSAWLDPDGSNGGPVLETYYNAPIGQLSWRIMPQNLSDAGVSWKLYADMILGPAINNYVGYGRIVQWFKQAGDPRSDLARFGIAPRYPSDFAADVKANRLPKVSWLVPNFLQSEHSSMPNAGGAVALMDTLRILLSNPAVWEKTALIVSYDENGGYFDHVVPPTAPAGTPGEYVTVPDINNVIASGGIRGPIGLGYRVPCLVISPYSRGGLVVHDVFDHTSQLRLIEKRFGVPIPNLTAWRRSVTGDMTSTFNFVVPPNPSPPNLDQSKRVLPELAQCGLGALAIAGIYRLNPPYRVPYPQIMPGQELTPTRGTPSGVC</sequence>
<comment type="similarity">
    <text evidence="2">Belongs to the bacterial phospholipase C family.</text>
</comment>
<name>A0AB38V1D3_9MYCO</name>
<keyword evidence="5" id="KW-0964">Secreted</keyword>
<comment type="caution">
    <text evidence="10">The sequence shown here is derived from an EMBL/GenBank/DDBJ whole genome shotgun (WGS) entry which is preliminary data.</text>
</comment>
<dbReference type="GO" id="GO:0052008">
    <property type="term" value="P:symbiont-mediated disruption of host cellular anatomical structure"/>
    <property type="evidence" value="ECO:0007669"/>
    <property type="project" value="UniProtKB-ARBA"/>
</dbReference>
<keyword evidence="8" id="KW-0843">Virulence</keyword>
<dbReference type="PROSITE" id="PS51318">
    <property type="entry name" value="TAT"/>
    <property type="match status" value="1"/>
</dbReference>
<organism evidence="10 11">
    <name type="scientific">Mycobacterium persicum</name>
    <dbReference type="NCBI Taxonomy" id="1487726"/>
    <lineage>
        <taxon>Bacteria</taxon>
        <taxon>Bacillati</taxon>
        <taxon>Actinomycetota</taxon>
        <taxon>Actinomycetes</taxon>
        <taxon>Mycobacteriales</taxon>
        <taxon>Mycobacteriaceae</taxon>
        <taxon>Mycobacterium</taxon>
    </lineage>
</organism>
<evidence type="ECO:0000256" key="3">
    <source>
        <dbReference type="ARBA" id="ARBA00012018"/>
    </source>
</evidence>
<dbReference type="InterPro" id="IPR007312">
    <property type="entry name" value="Phosphoesterase"/>
</dbReference>
<dbReference type="AlphaFoldDB" id="A0AB38V1D3"/>
<evidence type="ECO:0000256" key="6">
    <source>
        <dbReference type="ARBA" id="ARBA00022729"/>
    </source>
</evidence>
<dbReference type="Gene3D" id="3.40.720.10">
    <property type="entry name" value="Alkaline Phosphatase, subunit A"/>
    <property type="match status" value="2"/>
</dbReference>
<protein>
    <recommendedName>
        <fullName evidence="3">phospholipase C</fullName>
        <ecNumber evidence="3">3.1.4.3</ecNumber>
    </recommendedName>
</protein>
<dbReference type="Pfam" id="PF04185">
    <property type="entry name" value="Phosphoesterase"/>
    <property type="match status" value="1"/>
</dbReference>